<gene>
    <name evidence="2" type="ORF">AZI85_06105</name>
</gene>
<dbReference type="PANTHER" id="PTHR12835:SF5">
    <property type="entry name" value="BIOTIN--PROTEIN LIGASE"/>
    <property type="match status" value="1"/>
</dbReference>
<dbReference type="GO" id="GO:0004077">
    <property type="term" value="F:biotin--[biotin carboxyl-carrier protein] ligase activity"/>
    <property type="evidence" value="ECO:0007669"/>
    <property type="project" value="TreeGrafter"/>
</dbReference>
<evidence type="ECO:0000259" key="1">
    <source>
        <dbReference type="PROSITE" id="PS51733"/>
    </source>
</evidence>
<dbReference type="Pfam" id="PF03099">
    <property type="entry name" value="BPL_LplA_LipB"/>
    <property type="match status" value="1"/>
</dbReference>
<dbReference type="GO" id="GO:0005737">
    <property type="term" value="C:cytoplasm"/>
    <property type="evidence" value="ECO:0007669"/>
    <property type="project" value="TreeGrafter"/>
</dbReference>
<proteinExistence type="predicted"/>
<name>A0A150WFS1_BDEBC</name>
<organism evidence="2 3">
    <name type="scientific">Bdellovibrio bacteriovorus</name>
    <dbReference type="NCBI Taxonomy" id="959"/>
    <lineage>
        <taxon>Bacteria</taxon>
        <taxon>Pseudomonadati</taxon>
        <taxon>Bdellovibrionota</taxon>
        <taxon>Bdellovibrionia</taxon>
        <taxon>Bdellovibrionales</taxon>
        <taxon>Pseudobdellovibrionaceae</taxon>
        <taxon>Bdellovibrio</taxon>
    </lineage>
</organism>
<dbReference type="OrthoDB" id="9807064at2"/>
<comment type="caution">
    <text evidence="2">The sequence shown here is derived from an EMBL/GenBank/DDBJ whole genome shotgun (WGS) entry which is preliminary data.</text>
</comment>
<sequence length="262" mass="28775">MRGRQPYLPLGGIVDTPLADIRIGQVTSQWAESNHLYVSYKTQQDSTNTLAKEEAFEENLLEESLCLYVTDHQTAGRGRGKNTWLDAHHGSALLSSWSFLLGIKPQPTTSCLVGLAVYRACSTTWPFLPWNLKAPNDIYIGDKKVAGILLESLVQGSDVRLIIGLGFNITASPEEVETATSLIESLPQGAPLLGQDYMAFLDRLLFELTDAVSHCDEALSPTDQLSLLTALNQHPLLKEKYTGMEADGSLLIGDKKISWTNL</sequence>
<dbReference type="SUPFAM" id="SSF55681">
    <property type="entry name" value="Class II aaRS and biotin synthetases"/>
    <property type="match status" value="1"/>
</dbReference>
<reference evidence="2 3" key="1">
    <citation type="submission" date="2016-03" db="EMBL/GenBank/DDBJ databases">
        <authorList>
            <person name="Ploux O."/>
        </authorList>
    </citation>
    <scope>NUCLEOTIDE SEQUENCE [LARGE SCALE GENOMIC DNA]</scope>
    <source>
        <strain evidence="2 3">BER2</strain>
    </source>
</reference>
<feature type="domain" description="BPL/LPL catalytic" evidence="1">
    <location>
        <begin position="22"/>
        <end position="216"/>
    </location>
</feature>
<accession>A0A150WFS1</accession>
<dbReference type="AlphaFoldDB" id="A0A150WFS1"/>
<evidence type="ECO:0000313" key="2">
    <source>
        <dbReference type="EMBL" id="KYG61793.1"/>
    </source>
</evidence>
<protein>
    <submittedName>
        <fullName evidence="2">Biotin synthetase</fullName>
    </submittedName>
</protein>
<dbReference type="InterPro" id="IPR004143">
    <property type="entry name" value="BPL_LPL_catalytic"/>
</dbReference>
<dbReference type="InterPro" id="IPR045864">
    <property type="entry name" value="aa-tRNA-synth_II/BPL/LPL"/>
</dbReference>
<dbReference type="EMBL" id="LUKF01000016">
    <property type="protein sequence ID" value="KYG61793.1"/>
    <property type="molecule type" value="Genomic_DNA"/>
</dbReference>
<evidence type="ECO:0000313" key="3">
    <source>
        <dbReference type="Proteomes" id="UP000075391"/>
    </source>
</evidence>
<dbReference type="Proteomes" id="UP000075391">
    <property type="component" value="Unassembled WGS sequence"/>
</dbReference>
<dbReference type="PROSITE" id="PS51733">
    <property type="entry name" value="BPL_LPL_CATALYTIC"/>
    <property type="match status" value="1"/>
</dbReference>
<dbReference type="Gene3D" id="3.30.930.10">
    <property type="entry name" value="Bira Bifunctional Protein, Domain 2"/>
    <property type="match status" value="1"/>
</dbReference>
<dbReference type="PANTHER" id="PTHR12835">
    <property type="entry name" value="BIOTIN PROTEIN LIGASE"/>
    <property type="match status" value="1"/>
</dbReference>